<keyword evidence="7" id="KW-0233">DNA recombination</keyword>
<dbReference type="PANTHER" id="PTHR30349:SF77">
    <property type="entry name" value="TYROSINE RECOMBINASE XERC"/>
    <property type="match status" value="1"/>
</dbReference>
<dbReference type="Proteomes" id="UP000033854">
    <property type="component" value="Unassembled WGS sequence"/>
</dbReference>
<evidence type="ECO:0000256" key="9">
    <source>
        <dbReference type="PROSITE-ProRule" id="PRU01248"/>
    </source>
</evidence>
<keyword evidence="5" id="KW-0229">DNA integration</keyword>
<dbReference type="InterPro" id="IPR011010">
    <property type="entry name" value="DNA_brk_join_enz"/>
</dbReference>
<reference evidence="12 13" key="1">
    <citation type="journal article" date="2015" name="Nature">
        <title>rRNA introns, odd ribosomes, and small enigmatic genomes across a large radiation of phyla.</title>
        <authorList>
            <person name="Brown C.T."/>
            <person name="Hug L.A."/>
            <person name="Thomas B.C."/>
            <person name="Sharon I."/>
            <person name="Castelle C.J."/>
            <person name="Singh A."/>
            <person name="Wilkins M.J."/>
            <person name="Williams K.H."/>
            <person name="Banfield J.F."/>
        </authorList>
    </citation>
    <scope>NUCLEOTIDE SEQUENCE [LARGE SCALE GENOMIC DNA]</scope>
</reference>
<dbReference type="Gene3D" id="1.10.150.130">
    <property type="match status" value="1"/>
</dbReference>
<dbReference type="GO" id="GO:0005737">
    <property type="term" value="C:cytoplasm"/>
    <property type="evidence" value="ECO:0007669"/>
    <property type="project" value="UniProtKB-SubCell"/>
</dbReference>
<dbReference type="GO" id="GO:0006310">
    <property type="term" value="P:DNA recombination"/>
    <property type="evidence" value="ECO:0007669"/>
    <property type="project" value="UniProtKB-KW"/>
</dbReference>
<comment type="caution">
    <text evidence="12">The sequence shown here is derived from an EMBL/GenBank/DDBJ whole genome shotgun (WGS) entry which is preliminary data.</text>
</comment>
<dbReference type="GO" id="GO:0007059">
    <property type="term" value="P:chromosome segregation"/>
    <property type="evidence" value="ECO:0007669"/>
    <property type="project" value="UniProtKB-KW"/>
</dbReference>
<dbReference type="PANTHER" id="PTHR30349">
    <property type="entry name" value="PHAGE INTEGRASE-RELATED"/>
    <property type="match status" value="1"/>
</dbReference>
<evidence type="ECO:0000256" key="4">
    <source>
        <dbReference type="ARBA" id="ARBA00022829"/>
    </source>
</evidence>
<dbReference type="AlphaFoldDB" id="A0A0G0Z2B4"/>
<feature type="domain" description="Tyr recombinase" evidence="10">
    <location>
        <begin position="112"/>
        <end position="286"/>
    </location>
</feature>
<evidence type="ECO:0000313" key="12">
    <source>
        <dbReference type="EMBL" id="KKS42907.1"/>
    </source>
</evidence>
<dbReference type="GO" id="GO:0015074">
    <property type="term" value="P:DNA integration"/>
    <property type="evidence" value="ECO:0007669"/>
    <property type="project" value="UniProtKB-KW"/>
</dbReference>
<dbReference type="InterPro" id="IPR002104">
    <property type="entry name" value="Integrase_catalytic"/>
</dbReference>
<dbReference type="InterPro" id="IPR050090">
    <property type="entry name" value="Tyrosine_recombinase_XerCD"/>
</dbReference>
<evidence type="ECO:0000256" key="5">
    <source>
        <dbReference type="ARBA" id="ARBA00022908"/>
    </source>
</evidence>
<gene>
    <name evidence="12" type="ORF">UV06_C0004G0042</name>
</gene>
<evidence type="ECO:0000256" key="6">
    <source>
        <dbReference type="ARBA" id="ARBA00023125"/>
    </source>
</evidence>
<dbReference type="CDD" id="cd00397">
    <property type="entry name" value="DNA_BRE_C"/>
    <property type="match status" value="1"/>
</dbReference>
<dbReference type="Pfam" id="PF00589">
    <property type="entry name" value="Phage_integrase"/>
    <property type="match status" value="1"/>
</dbReference>
<dbReference type="Pfam" id="PF02899">
    <property type="entry name" value="Phage_int_SAM_1"/>
    <property type="match status" value="1"/>
</dbReference>
<sequence length="291" mass="32853">MEQIDQNIKQAIATFKSHLASQGRASATILAYSKDIEQLANFVAKSNKNNLSEVTKEDIDAFKDSLSATNYTTKSISRKINSIKSFFSYIVANGAISENPATNVTHPKYDIKPPRILNKIEYRALRDACREDSRMAAIVELLLQTGMRISELANLKITDLDFTGNQITIRAYESHPERVVPLNQPVKESLTRYLETRPKSGNTFVFITKTGNAFLIRNIRSNLDRYFHLAGIENAKVNDLRHTFIAQQLTSGSPLVYISKLVGHKRLSTTEKYLEFISEKPAKDKPKLIDL</sequence>
<accession>A0A0G0Z2B4</accession>
<dbReference type="PROSITE" id="PS51900">
    <property type="entry name" value="CB"/>
    <property type="match status" value="1"/>
</dbReference>
<dbReference type="InterPro" id="IPR010998">
    <property type="entry name" value="Integrase_recombinase_N"/>
</dbReference>
<evidence type="ECO:0000259" key="10">
    <source>
        <dbReference type="PROSITE" id="PS51898"/>
    </source>
</evidence>
<name>A0A0G0Z2B4_9BACT</name>
<dbReference type="PROSITE" id="PS51898">
    <property type="entry name" value="TYR_RECOMBINASE"/>
    <property type="match status" value="1"/>
</dbReference>
<proteinExistence type="predicted"/>
<dbReference type="EMBL" id="LCDA01000004">
    <property type="protein sequence ID" value="KKS42907.1"/>
    <property type="molecule type" value="Genomic_DNA"/>
</dbReference>
<dbReference type="GO" id="GO:0003677">
    <property type="term" value="F:DNA binding"/>
    <property type="evidence" value="ECO:0007669"/>
    <property type="project" value="UniProtKB-UniRule"/>
</dbReference>
<comment type="subcellular location">
    <subcellularLocation>
        <location evidence="1">Cytoplasm</location>
    </subcellularLocation>
</comment>
<evidence type="ECO:0000259" key="11">
    <source>
        <dbReference type="PROSITE" id="PS51900"/>
    </source>
</evidence>
<organism evidence="12 13">
    <name type="scientific">Candidatus Collierbacteria bacterium GW2011_GWA2_42_17</name>
    <dbReference type="NCBI Taxonomy" id="1618378"/>
    <lineage>
        <taxon>Bacteria</taxon>
        <taxon>Candidatus Collieribacteriota</taxon>
    </lineage>
</organism>
<dbReference type="GO" id="GO:0051301">
    <property type="term" value="P:cell division"/>
    <property type="evidence" value="ECO:0007669"/>
    <property type="project" value="UniProtKB-KW"/>
</dbReference>
<evidence type="ECO:0000256" key="3">
    <source>
        <dbReference type="ARBA" id="ARBA00022618"/>
    </source>
</evidence>
<evidence type="ECO:0000256" key="2">
    <source>
        <dbReference type="ARBA" id="ARBA00022490"/>
    </source>
</evidence>
<dbReference type="InterPro" id="IPR004107">
    <property type="entry name" value="Integrase_SAM-like_N"/>
</dbReference>
<keyword evidence="3" id="KW-0132">Cell division</keyword>
<evidence type="ECO:0000256" key="7">
    <source>
        <dbReference type="ARBA" id="ARBA00023172"/>
    </source>
</evidence>
<evidence type="ECO:0000313" key="13">
    <source>
        <dbReference type="Proteomes" id="UP000033854"/>
    </source>
</evidence>
<keyword evidence="4" id="KW-0159">Chromosome partition</keyword>
<evidence type="ECO:0000256" key="8">
    <source>
        <dbReference type="ARBA" id="ARBA00023306"/>
    </source>
</evidence>
<feature type="domain" description="Core-binding (CB)" evidence="11">
    <location>
        <begin position="6"/>
        <end position="91"/>
    </location>
</feature>
<dbReference type="SUPFAM" id="SSF56349">
    <property type="entry name" value="DNA breaking-rejoining enzymes"/>
    <property type="match status" value="1"/>
</dbReference>
<evidence type="ECO:0000256" key="1">
    <source>
        <dbReference type="ARBA" id="ARBA00004496"/>
    </source>
</evidence>
<keyword evidence="6 9" id="KW-0238">DNA-binding</keyword>
<keyword evidence="8" id="KW-0131">Cell cycle</keyword>
<keyword evidence="2" id="KW-0963">Cytoplasm</keyword>
<protein>
    <submittedName>
        <fullName evidence="12">Tyrosine recombinase XerC</fullName>
    </submittedName>
</protein>
<dbReference type="InterPro" id="IPR044068">
    <property type="entry name" value="CB"/>
</dbReference>
<dbReference type="Gene3D" id="1.10.443.10">
    <property type="entry name" value="Intergrase catalytic core"/>
    <property type="match status" value="1"/>
</dbReference>
<dbReference type="InterPro" id="IPR013762">
    <property type="entry name" value="Integrase-like_cat_sf"/>
</dbReference>